<keyword evidence="10 13" id="KW-0520">NAD</keyword>
<feature type="domain" description="CBS" evidence="21">
    <location>
        <begin position="94"/>
        <end position="150"/>
    </location>
</feature>
<evidence type="ECO:0000256" key="12">
    <source>
        <dbReference type="ARBA" id="ARBA00048028"/>
    </source>
</evidence>
<dbReference type="Gene3D" id="3.20.20.70">
    <property type="entry name" value="Aldolase class I"/>
    <property type="match status" value="1"/>
</dbReference>
<name>A0A378JCB9_9GAMM</name>
<evidence type="ECO:0000256" key="4">
    <source>
        <dbReference type="ARBA" id="ARBA00022723"/>
    </source>
</evidence>
<dbReference type="Pfam" id="PF00571">
    <property type="entry name" value="CBS"/>
    <property type="match status" value="2"/>
</dbReference>
<dbReference type="InterPro" id="IPR046342">
    <property type="entry name" value="CBS_dom_sf"/>
</dbReference>
<dbReference type="InterPro" id="IPR001093">
    <property type="entry name" value="IMP_DH_GMPRt"/>
</dbReference>
<reference evidence="23 25" key="2">
    <citation type="submission" date="2018-06" db="EMBL/GenBank/DDBJ databases">
        <authorList>
            <consortium name="Pathogen Informatics"/>
            <person name="Doyle S."/>
        </authorList>
    </citation>
    <scope>NUCLEOTIDE SEQUENCE [LARGE SCALE GENOMIC DNA]</scope>
    <source>
        <strain evidence="23 25">NCTC12388</strain>
    </source>
</reference>
<dbReference type="PIRSF" id="PIRSF000130">
    <property type="entry name" value="IMPDH"/>
    <property type="match status" value="1"/>
</dbReference>
<dbReference type="PANTHER" id="PTHR11911:SF111">
    <property type="entry name" value="INOSINE-5'-MONOPHOSPHATE DEHYDROGENASE"/>
    <property type="match status" value="1"/>
</dbReference>
<feature type="binding site" description="in other chain" evidence="13 17">
    <location>
        <position position="302"/>
    </location>
    <ligand>
        <name>K(+)</name>
        <dbReference type="ChEBI" id="CHEBI:29103"/>
        <note>ligand shared between two tetrameric partners</note>
    </ligand>
</feature>
<dbReference type="EC" id="1.1.1.205" evidence="13 20"/>
<feature type="active site" description="Thioimidate intermediate" evidence="13 14">
    <location>
        <position position="305"/>
    </location>
</feature>
<dbReference type="GO" id="GO:0003938">
    <property type="term" value="F:IMP dehydrogenase activity"/>
    <property type="evidence" value="ECO:0007669"/>
    <property type="project" value="UniProtKB-UniRule"/>
</dbReference>
<dbReference type="FunFam" id="3.20.20.70:FF:000003">
    <property type="entry name" value="GMP reductase"/>
    <property type="match status" value="1"/>
</dbReference>
<feature type="binding site" evidence="13 15">
    <location>
        <position position="417"/>
    </location>
    <ligand>
        <name>IMP</name>
        <dbReference type="ChEBI" id="CHEBI:58053"/>
    </ligand>
</feature>
<gene>
    <name evidence="13 23" type="primary">guaB</name>
    <name evidence="22" type="ORF">Lgra_2458</name>
    <name evidence="23" type="ORF">NCTC12388_02262</name>
</gene>
<comment type="subunit">
    <text evidence="3 13">Homotetramer.</text>
</comment>
<feature type="binding site" evidence="13 15">
    <location>
        <begin position="337"/>
        <end position="339"/>
    </location>
    <ligand>
        <name>IMP</name>
        <dbReference type="ChEBI" id="CHEBI:58053"/>
    </ligand>
</feature>
<evidence type="ECO:0000256" key="9">
    <source>
        <dbReference type="ARBA" id="ARBA00023002"/>
    </source>
</evidence>
<feature type="binding site" evidence="13">
    <location>
        <position position="471"/>
    </location>
    <ligand>
        <name>K(+)</name>
        <dbReference type="ChEBI" id="CHEBI:29103"/>
        <note>ligand shared between two tetrameric partners</note>
    </ligand>
</feature>
<evidence type="ECO:0000256" key="17">
    <source>
        <dbReference type="PIRSR" id="PIRSR000130-4"/>
    </source>
</evidence>
<comment type="catalytic activity">
    <reaction evidence="12 13 20">
        <text>IMP + NAD(+) + H2O = XMP + NADH + H(+)</text>
        <dbReference type="Rhea" id="RHEA:11708"/>
        <dbReference type="ChEBI" id="CHEBI:15377"/>
        <dbReference type="ChEBI" id="CHEBI:15378"/>
        <dbReference type="ChEBI" id="CHEBI:57464"/>
        <dbReference type="ChEBI" id="CHEBI:57540"/>
        <dbReference type="ChEBI" id="CHEBI:57945"/>
        <dbReference type="ChEBI" id="CHEBI:58053"/>
        <dbReference type="EC" id="1.1.1.205"/>
    </reaction>
</comment>
<dbReference type="GO" id="GO:0006183">
    <property type="term" value="P:GTP biosynthetic process"/>
    <property type="evidence" value="ECO:0007669"/>
    <property type="project" value="TreeGrafter"/>
</dbReference>
<dbReference type="PANTHER" id="PTHR11911">
    <property type="entry name" value="INOSINE-5-MONOPHOSPHATE DEHYDROGENASE RELATED"/>
    <property type="match status" value="1"/>
</dbReference>
<dbReference type="NCBIfam" id="TIGR01302">
    <property type="entry name" value="IMP_dehydrog"/>
    <property type="match status" value="1"/>
</dbReference>
<evidence type="ECO:0000313" key="24">
    <source>
        <dbReference type="Proteomes" id="UP000054691"/>
    </source>
</evidence>
<evidence type="ECO:0000256" key="1">
    <source>
        <dbReference type="ARBA" id="ARBA00001958"/>
    </source>
</evidence>
<evidence type="ECO:0000256" key="20">
    <source>
        <dbReference type="RuleBase" id="RU003928"/>
    </source>
</evidence>
<keyword evidence="4 13" id="KW-0479">Metal-binding</keyword>
<dbReference type="CDD" id="cd04601">
    <property type="entry name" value="CBS_pair_IMPDH"/>
    <property type="match status" value="1"/>
</dbReference>
<dbReference type="Pfam" id="PF00478">
    <property type="entry name" value="IMPDH"/>
    <property type="match status" value="1"/>
</dbReference>
<feature type="binding site" evidence="13">
    <location>
        <position position="473"/>
    </location>
    <ligand>
        <name>K(+)</name>
        <dbReference type="ChEBI" id="CHEBI:29103"/>
        <note>ligand shared between two tetrameric partners</note>
    </ligand>
</feature>
<feature type="binding site" evidence="13">
    <location>
        <position position="472"/>
    </location>
    <ligand>
        <name>K(+)</name>
        <dbReference type="ChEBI" id="CHEBI:29103"/>
        <note>ligand shared between two tetrameric partners</note>
    </ligand>
</feature>
<feature type="binding site" evidence="13 15">
    <location>
        <position position="303"/>
    </location>
    <ligand>
        <name>IMP</name>
        <dbReference type="ChEBI" id="CHEBI:58053"/>
    </ligand>
</feature>
<feature type="binding site" evidence="13 15">
    <location>
        <begin position="360"/>
        <end position="361"/>
    </location>
    <ligand>
        <name>IMP</name>
        <dbReference type="ChEBI" id="CHEBI:58053"/>
    </ligand>
</feature>
<evidence type="ECO:0000313" key="22">
    <source>
        <dbReference type="EMBL" id="KTD09223.1"/>
    </source>
</evidence>
<keyword evidence="7 13" id="KW-0658">Purine biosynthesis</keyword>
<evidence type="ECO:0000256" key="5">
    <source>
        <dbReference type="ARBA" id="ARBA00022737"/>
    </source>
</evidence>
<accession>A0A378JCB9</accession>
<comment type="caution">
    <text evidence="13">Lacks conserved residue(s) required for the propagation of feature annotation.</text>
</comment>
<dbReference type="InterPro" id="IPR015875">
    <property type="entry name" value="IMP_DH/GMP_Rdtase_CS"/>
</dbReference>
<dbReference type="SMART" id="SM01240">
    <property type="entry name" value="IMPDH"/>
    <property type="match status" value="1"/>
</dbReference>
<evidence type="ECO:0000256" key="7">
    <source>
        <dbReference type="ARBA" id="ARBA00022755"/>
    </source>
</evidence>
<dbReference type="EMBL" id="LNYE01000023">
    <property type="protein sequence ID" value="KTD09223.1"/>
    <property type="molecule type" value="Genomic_DNA"/>
</dbReference>
<organism evidence="23 25">
    <name type="scientific">Legionella gratiana</name>
    <dbReference type="NCBI Taxonomy" id="45066"/>
    <lineage>
        <taxon>Bacteria</taxon>
        <taxon>Pseudomonadati</taxon>
        <taxon>Pseudomonadota</taxon>
        <taxon>Gammaproteobacteria</taxon>
        <taxon>Legionellales</taxon>
        <taxon>Legionellaceae</taxon>
        <taxon>Legionella</taxon>
    </lineage>
</organism>
<dbReference type="PROSITE" id="PS00487">
    <property type="entry name" value="IMP_DH_GMP_RED"/>
    <property type="match status" value="1"/>
</dbReference>
<dbReference type="InterPro" id="IPR000644">
    <property type="entry name" value="CBS_dom"/>
</dbReference>
<comment type="activity regulation">
    <text evidence="13">Mycophenolic acid (MPA) is a non-competitive inhibitor that prevents formation of the closed enzyme conformation by binding to the same site as the amobile flap. In contrast, mizoribine monophosphate (MZP) is a competitive inhibitor that induces the closed conformation. MPA is a potent inhibitor of mammalian IMPDHs but a poor inhibitor of the bacterial enzymes. MZP is a more potent inhibitor of bacterial IMPDH.</text>
</comment>
<dbReference type="AlphaFoldDB" id="A0A378JCB9"/>
<dbReference type="SUPFAM" id="SSF54631">
    <property type="entry name" value="CBS-domain pair"/>
    <property type="match status" value="1"/>
</dbReference>
<evidence type="ECO:0000256" key="6">
    <source>
        <dbReference type="ARBA" id="ARBA00022749"/>
    </source>
</evidence>
<evidence type="ECO:0000256" key="13">
    <source>
        <dbReference type="HAMAP-Rule" id="MF_01964"/>
    </source>
</evidence>
<dbReference type="GO" id="GO:0006177">
    <property type="term" value="P:GMP biosynthetic process"/>
    <property type="evidence" value="ECO:0007669"/>
    <property type="project" value="UniProtKB-UniRule"/>
</dbReference>
<evidence type="ECO:0000256" key="18">
    <source>
        <dbReference type="PROSITE-ProRule" id="PRU00703"/>
    </source>
</evidence>
<feature type="binding site" description="in other chain" evidence="13 17">
    <location>
        <position position="300"/>
    </location>
    <ligand>
        <name>K(+)</name>
        <dbReference type="ChEBI" id="CHEBI:29103"/>
        <note>ligand shared between two tetrameric partners</note>
    </ligand>
</feature>
<dbReference type="SMART" id="SM00116">
    <property type="entry name" value="CBS"/>
    <property type="match status" value="2"/>
</dbReference>
<keyword evidence="5" id="KW-0677">Repeat</keyword>
<dbReference type="InterPro" id="IPR005990">
    <property type="entry name" value="IMP_DH"/>
</dbReference>
<evidence type="ECO:0000259" key="21">
    <source>
        <dbReference type="PROSITE" id="PS51371"/>
    </source>
</evidence>
<dbReference type="STRING" id="45066.Lgra_2458"/>
<dbReference type="InterPro" id="IPR013785">
    <property type="entry name" value="Aldolase_TIM"/>
</dbReference>
<keyword evidence="9 13" id="KW-0560">Oxidoreductase</keyword>
<feature type="binding site" description="in other chain" evidence="13 17">
    <location>
        <position position="305"/>
    </location>
    <ligand>
        <name>K(+)</name>
        <dbReference type="ChEBI" id="CHEBI:29103"/>
        <note>ligand shared between two tetrameric partners</note>
    </ligand>
</feature>
<keyword evidence="6 13" id="KW-0332">GMP biosynthesis</keyword>
<keyword evidence="11 18" id="KW-0129">CBS domain</keyword>
<evidence type="ECO:0000313" key="23">
    <source>
        <dbReference type="EMBL" id="STX45524.1"/>
    </source>
</evidence>
<dbReference type="SUPFAM" id="SSF51412">
    <property type="entry name" value="Inosine monophosphate dehydrogenase (IMPDH)"/>
    <property type="match status" value="1"/>
</dbReference>
<feature type="active site" description="Proton acceptor" evidence="13 14">
    <location>
        <position position="402"/>
    </location>
</feature>
<proteinExistence type="inferred from homology"/>
<comment type="similarity">
    <text evidence="2 13 19">Belongs to the IMPDH/GMPR family.</text>
</comment>
<dbReference type="HAMAP" id="MF_01964">
    <property type="entry name" value="IMPDH"/>
    <property type="match status" value="1"/>
</dbReference>
<keyword evidence="8 13" id="KW-0630">Potassium</keyword>
<evidence type="ECO:0000256" key="3">
    <source>
        <dbReference type="ARBA" id="ARBA00011881"/>
    </source>
</evidence>
<evidence type="ECO:0000256" key="8">
    <source>
        <dbReference type="ARBA" id="ARBA00022958"/>
    </source>
</evidence>
<dbReference type="GO" id="GO:0000166">
    <property type="term" value="F:nucleotide binding"/>
    <property type="evidence" value="ECO:0007669"/>
    <property type="project" value="UniProtKB-UniRule"/>
</dbReference>
<comment type="pathway">
    <text evidence="13 20">Purine metabolism; XMP biosynthesis via de novo pathway; XMP from IMP: step 1/1.</text>
</comment>
<dbReference type="Proteomes" id="UP000054691">
    <property type="component" value="Unassembled WGS sequence"/>
</dbReference>
<dbReference type="RefSeq" id="WP_058499571.1">
    <property type="nucleotide sequence ID" value="NZ_CAAAHW010000015.1"/>
</dbReference>
<sequence length="490" mass="52586">MALSIVQQSLTFDDVLLVPAHSLVLPKDVSLKTKLTRGLELNIPLISAAMDTVTEARLAIALAQEGGIGIIHKNMTIMAQADEVRKVKKFESGMVRDPITVTPNITVRELLDVMEKYNFSGVPVVDGEDLVGIVTSRDIRFETNLSLHVEQVMTPKAKLVTVKEGASREEVLSLLHKHRIEKLLVVNNSFHLRGLITVKDIQKAKENPYACKDEAEQLRVGAAVGVAEGTNERIEALVEAGVDVLVVDTAHGHSQGVLDRVKWTKKYFPDVQVIGGNIATAAAARDLYAAGADAVKVGIGPGSICTTRIVTGVGVPQISAIANVAQELKGKIPIIADGGIRFSGDVCKALAAGADTVMLGSMFAGTEESPGEIELYQGRTYKSYRGMGSIGAMALSQGSSDRYFQDASLGSEKLVPEGIEGRVPYKGLAQAIIHQLLGGLRSCMGYTGCENIEQLHTKAEFVQVTNAGMRESHVHDVNITKQAPNYQVDN</sequence>
<evidence type="ECO:0000256" key="11">
    <source>
        <dbReference type="ARBA" id="ARBA00023122"/>
    </source>
</evidence>
<dbReference type="Proteomes" id="UP000254476">
    <property type="component" value="Unassembled WGS sequence"/>
</dbReference>
<evidence type="ECO:0000256" key="16">
    <source>
        <dbReference type="PIRSR" id="PIRSR000130-3"/>
    </source>
</evidence>
<dbReference type="GO" id="GO:0046872">
    <property type="term" value="F:metal ion binding"/>
    <property type="evidence" value="ECO:0007669"/>
    <property type="project" value="UniProtKB-UniRule"/>
</dbReference>
<evidence type="ECO:0000256" key="19">
    <source>
        <dbReference type="RuleBase" id="RU003927"/>
    </source>
</evidence>
<evidence type="ECO:0000256" key="10">
    <source>
        <dbReference type="ARBA" id="ARBA00023027"/>
    </source>
</evidence>
<comment type="cofactor">
    <cofactor evidence="1 13">
        <name>K(+)</name>
        <dbReference type="ChEBI" id="CHEBI:29103"/>
    </cofactor>
</comment>
<dbReference type="CDD" id="cd00381">
    <property type="entry name" value="IMPDH"/>
    <property type="match status" value="1"/>
</dbReference>
<evidence type="ECO:0000313" key="25">
    <source>
        <dbReference type="Proteomes" id="UP000254476"/>
    </source>
</evidence>
<dbReference type="EMBL" id="UGOB01000001">
    <property type="protein sequence ID" value="STX45524.1"/>
    <property type="molecule type" value="Genomic_DNA"/>
</dbReference>
<evidence type="ECO:0000256" key="2">
    <source>
        <dbReference type="ARBA" id="ARBA00005502"/>
    </source>
</evidence>
<dbReference type="UniPathway" id="UPA00601">
    <property type="reaction ID" value="UER00295"/>
</dbReference>
<feature type="binding site" evidence="13">
    <location>
        <position position="248"/>
    </location>
    <ligand>
        <name>NAD(+)</name>
        <dbReference type="ChEBI" id="CHEBI:57540"/>
    </ligand>
</feature>
<feature type="domain" description="CBS" evidence="21">
    <location>
        <begin position="153"/>
        <end position="214"/>
    </location>
</feature>
<comment type="function">
    <text evidence="13">Catalyzes the conversion of inosine 5'-phosphate (IMP) to xanthosine 5'-phosphate (XMP), the first committed and rate-limiting step in the de novo synthesis of guanine nucleotides, and therefore plays an important role in the regulation of cell growth.</text>
</comment>
<evidence type="ECO:0000256" key="14">
    <source>
        <dbReference type="PIRSR" id="PIRSR000130-1"/>
    </source>
</evidence>
<feature type="binding site" evidence="13 16">
    <location>
        <begin position="298"/>
        <end position="300"/>
    </location>
    <ligand>
        <name>NAD(+)</name>
        <dbReference type="ChEBI" id="CHEBI:57540"/>
    </ligand>
</feature>
<reference evidence="22 24" key="1">
    <citation type="submission" date="2015-11" db="EMBL/GenBank/DDBJ databases">
        <title>Genomic analysis of 38 Legionella species identifies large and diverse effector repertoires.</title>
        <authorList>
            <person name="Burstein D."/>
            <person name="Amaro F."/>
            <person name="Zusman T."/>
            <person name="Lifshitz Z."/>
            <person name="Cohen O."/>
            <person name="Gilbert J.A."/>
            <person name="Pupko T."/>
            <person name="Shuman H.A."/>
            <person name="Segal G."/>
        </authorList>
    </citation>
    <scope>NUCLEOTIDE SEQUENCE [LARGE SCALE GENOMIC DNA]</scope>
    <source>
        <strain evidence="22 24">Lyon 8420412</strain>
    </source>
</reference>
<protein>
    <recommendedName>
        <fullName evidence="13 20">Inosine-5'-monophosphate dehydrogenase</fullName>
        <shortName evidence="13">IMP dehydrogenase</shortName>
        <shortName evidence="13">IMPD</shortName>
        <shortName evidence="13">IMPDH</shortName>
        <ecNumber evidence="13 20">1.1.1.205</ecNumber>
    </recommendedName>
</protein>
<evidence type="ECO:0000256" key="15">
    <source>
        <dbReference type="PIRSR" id="PIRSR000130-2"/>
    </source>
</evidence>
<feature type="binding site" evidence="13 15">
    <location>
        <begin position="384"/>
        <end position="388"/>
    </location>
    <ligand>
        <name>IMP</name>
        <dbReference type="ChEBI" id="CHEBI:58053"/>
    </ligand>
</feature>
<feature type="binding site" evidence="16">
    <location>
        <begin position="248"/>
        <end position="250"/>
    </location>
    <ligand>
        <name>NAD(+)</name>
        <dbReference type="ChEBI" id="CHEBI:57540"/>
    </ligand>
</feature>
<keyword evidence="24" id="KW-1185">Reference proteome</keyword>
<dbReference type="PROSITE" id="PS51371">
    <property type="entry name" value="CBS"/>
    <property type="match status" value="2"/>
</dbReference>
<dbReference type="OrthoDB" id="9805398at2"/>